<evidence type="ECO:0000256" key="2">
    <source>
        <dbReference type="SAM" id="SignalP"/>
    </source>
</evidence>
<feature type="region of interest" description="Disordered" evidence="1">
    <location>
        <begin position="47"/>
        <end position="82"/>
    </location>
</feature>
<keyword evidence="2" id="KW-0732">Signal</keyword>
<dbReference type="RefSeq" id="XP_016760111.1">
    <property type="nucleotide sequence ID" value="XM_016905774.1"/>
</dbReference>
<protein>
    <submittedName>
        <fullName evidence="3">Uncharacterized protein</fullName>
    </submittedName>
</protein>
<reference evidence="3 4" key="1">
    <citation type="journal article" date="2012" name="PLoS Pathog.">
        <title>Diverse lifestyles and strategies of plant pathogenesis encoded in the genomes of eighteen Dothideomycetes fungi.</title>
        <authorList>
            <person name="Ohm R.A."/>
            <person name="Feau N."/>
            <person name="Henrissat B."/>
            <person name="Schoch C.L."/>
            <person name="Horwitz B.A."/>
            <person name="Barry K.W."/>
            <person name="Condon B.J."/>
            <person name="Copeland A.C."/>
            <person name="Dhillon B."/>
            <person name="Glaser F."/>
            <person name="Hesse C.N."/>
            <person name="Kosti I."/>
            <person name="LaButti K."/>
            <person name="Lindquist E.A."/>
            <person name="Lucas S."/>
            <person name="Salamov A.A."/>
            <person name="Bradshaw R.E."/>
            <person name="Ciuffetti L."/>
            <person name="Hamelin R.C."/>
            <person name="Kema G.H.J."/>
            <person name="Lawrence C."/>
            <person name="Scott J.A."/>
            <person name="Spatafora J.W."/>
            <person name="Turgeon B.G."/>
            <person name="de Wit P.J.G.M."/>
            <person name="Zhong S."/>
            <person name="Goodwin S.B."/>
            <person name="Grigoriev I.V."/>
        </authorList>
    </citation>
    <scope>NUCLEOTIDE SEQUENCE [LARGE SCALE GENOMIC DNA]</scope>
    <source>
        <strain evidence="3 4">SO2202</strain>
    </source>
</reference>
<dbReference type="AlphaFoldDB" id="N1QJK9"/>
<accession>N1QJK9</accession>
<sequence>MHFLRVLSLSSLVALAAAAPLASKSEIAARDTSGDLTGRSLTLLERADEIEPDKKKKQKPAGYFGGRSTTPPESADEVQFDE</sequence>
<feature type="chain" id="PRO_5004109923" evidence="2">
    <location>
        <begin position="19"/>
        <end position="82"/>
    </location>
</feature>
<proteinExistence type="predicted"/>
<feature type="signal peptide" evidence="2">
    <location>
        <begin position="1"/>
        <end position="18"/>
    </location>
</feature>
<dbReference type="HOGENOM" id="CLU_2559769_0_0_1"/>
<name>N1QJK9_SPHMS</name>
<organism evidence="3 4">
    <name type="scientific">Sphaerulina musiva (strain SO2202)</name>
    <name type="common">Poplar stem canker fungus</name>
    <name type="synonym">Septoria musiva</name>
    <dbReference type="NCBI Taxonomy" id="692275"/>
    <lineage>
        <taxon>Eukaryota</taxon>
        <taxon>Fungi</taxon>
        <taxon>Dikarya</taxon>
        <taxon>Ascomycota</taxon>
        <taxon>Pezizomycotina</taxon>
        <taxon>Dothideomycetes</taxon>
        <taxon>Dothideomycetidae</taxon>
        <taxon>Mycosphaerellales</taxon>
        <taxon>Mycosphaerellaceae</taxon>
        <taxon>Sphaerulina</taxon>
    </lineage>
</organism>
<dbReference type="Proteomes" id="UP000016931">
    <property type="component" value="Unassembled WGS sequence"/>
</dbReference>
<evidence type="ECO:0000313" key="3">
    <source>
        <dbReference type="EMBL" id="EMF11990.1"/>
    </source>
</evidence>
<gene>
    <name evidence="3" type="ORF">SEPMUDRAFT_149799</name>
</gene>
<keyword evidence="4" id="KW-1185">Reference proteome</keyword>
<dbReference type="EMBL" id="KB456265">
    <property type="protein sequence ID" value="EMF11990.1"/>
    <property type="molecule type" value="Genomic_DNA"/>
</dbReference>
<dbReference type="GeneID" id="27902911"/>
<evidence type="ECO:0000313" key="4">
    <source>
        <dbReference type="Proteomes" id="UP000016931"/>
    </source>
</evidence>
<evidence type="ECO:0000256" key="1">
    <source>
        <dbReference type="SAM" id="MobiDB-lite"/>
    </source>
</evidence>